<organism evidence="2 3">
    <name type="scientific">Thelohanellus kitauei</name>
    <name type="common">Myxosporean</name>
    <dbReference type="NCBI Taxonomy" id="669202"/>
    <lineage>
        <taxon>Eukaryota</taxon>
        <taxon>Metazoa</taxon>
        <taxon>Cnidaria</taxon>
        <taxon>Myxozoa</taxon>
        <taxon>Myxosporea</taxon>
        <taxon>Bivalvulida</taxon>
        <taxon>Platysporina</taxon>
        <taxon>Myxobolidae</taxon>
        <taxon>Thelohanellus</taxon>
    </lineage>
</organism>
<gene>
    <name evidence="2" type="ORF">RF11_07113</name>
</gene>
<dbReference type="Proteomes" id="UP000031668">
    <property type="component" value="Unassembled WGS sequence"/>
</dbReference>
<feature type="domain" description="Sortilin C-terminal" evidence="1">
    <location>
        <begin position="173"/>
        <end position="234"/>
    </location>
</feature>
<dbReference type="Pfam" id="PF15901">
    <property type="entry name" value="Sortilin_C"/>
    <property type="match status" value="1"/>
</dbReference>
<dbReference type="GO" id="GO:0005794">
    <property type="term" value="C:Golgi apparatus"/>
    <property type="evidence" value="ECO:0007669"/>
    <property type="project" value="TreeGrafter"/>
</dbReference>
<dbReference type="InterPro" id="IPR031777">
    <property type="entry name" value="Sortilin_C"/>
</dbReference>
<dbReference type="GO" id="GO:0006892">
    <property type="term" value="P:post-Golgi vesicle-mediated transport"/>
    <property type="evidence" value="ECO:0007669"/>
    <property type="project" value="TreeGrafter"/>
</dbReference>
<evidence type="ECO:0000313" key="3">
    <source>
        <dbReference type="Proteomes" id="UP000031668"/>
    </source>
</evidence>
<name>A0A0C2ILL0_THEKT</name>
<dbReference type="SUPFAM" id="SSF110296">
    <property type="entry name" value="Oligoxyloglucan reducing end-specific cellobiohydrolase"/>
    <property type="match status" value="1"/>
</dbReference>
<dbReference type="OrthoDB" id="5949766at2759"/>
<protein>
    <submittedName>
        <fullName evidence="2">Sortilin-related receptor</fullName>
    </submittedName>
</protein>
<dbReference type="PANTHER" id="PTHR12106">
    <property type="entry name" value="SORTILIN RELATED"/>
    <property type="match status" value="1"/>
</dbReference>
<reference evidence="2 3" key="1">
    <citation type="journal article" date="2014" name="Genome Biol. Evol.">
        <title>The genome of the myxosporean Thelohanellus kitauei shows adaptations to nutrient acquisition within its fish host.</title>
        <authorList>
            <person name="Yang Y."/>
            <person name="Xiong J."/>
            <person name="Zhou Z."/>
            <person name="Huo F."/>
            <person name="Miao W."/>
            <person name="Ran C."/>
            <person name="Liu Y."/>
            <person name="Zhang J."/>
            <person name="Feng J."/>
            <person name="Wang M."/>
            <person name="Wang M."/>
            <person name="Wang L."/>
            <person name="Yao B."/>
        </authorList>
    </citation>
    <scope>NUCLEOTIDE SEQUENCE [LARGE SCALE GENOMIC DNA]</scope>
    <source>
        <strain evidence="2">Wuqing</strain>
    </source>
</reference>
<dbReference type="GO" id="GO:0016020">
    <property type="term" value="C:membrane"/>
    <property type="evidence" value="ECO:0007669"/>
    <property type="project" value="TreeGrafter"/>
</dbReference>
<dbReference type="AlphaFoldDB" id="A0A0C2ILL0"/>
<evidence type="ECO:0000259" key="1">
    <source>
        <dbReference type="Pfam" id="PF15901"/>
    </source>
</evidence>
<dbReference type="PANTHER" id="PTHR12106:SF27">
    <property type="entry name" value="SORTILIN-RELATED RECEPTOR"/>
    <property type="match status" value="1"/>
</dbReference>
<comment type="caution">
    <text evidence="2">The sequence shown here is derived from an EMBL/GenBank/DDBJ whole genome shotgun (WGS) entry which is preliminary data.</text>
</comment>
<proteinExistence type="predicted"/>
<keyword evidence="3" id="KW-1185">Reference proteome</keyword>
<evidence type="ECO:0000313" key="2">
    <source>
        <dbReference type="EMBL" id="KII66314.1"/>
    </source>
</evidence>
<keyword evidence="2" id="KW-0675">Receptor</keyword>
<dbReference type="InterPro" id="IPR050310">
    <property type="entry name" value="VPS10-sortilin"/>
</dbReference>
<dbReference type="EMBL" id="JWZT01003557">
    <property type="protein sequence ID" value="KII66314.1"/>
    <property type="molecule type" value="Genomic_DNA"/>
</dbReference>
<accession>A0A0C2ILL0</accession>
<sequence length="236" mass="28186">METRTYVSFDNMKNFKPLVLEGQSSASLKYDSWIEMDLQCSIDTREHNFQDYWIVNFQGTYHRKHSSRKHTFISFNGGKSWKIIGTQIENLIILGHGGLLFGSEKGSDKIFFSYNEGNTWHSKFLKYKSVIVMKKLEYPNNLAIATINYNTRSNIYYFYLFKFSSVLSNRSLMTDTMCQRKDFQTWYVPRYFRNCFQGQQVFYMKKKSNVLCVDNRTFIRAEINQCPCFIEDFQWY</sequence>